<comment type="caution">
    <text evidence="2">The sequence shown here is derived from an EMBL/GenBank/DDBJ whole genome shotgun (WGS) entry which is preliminary data.</text>
</comment>
<feature type="compositionally biased region" description="Basic and acidic residues" evidence="1">
    <location>
        <begin position="1"/>
        <end position="14"/>
    </location>
</feature>
<feature type="compositionally biased region" description="Basic and acidic residues" evidence="1">
    <location>
        <begin position="82"/>
        <end position="93"/>
    </location>
</feature>
<protein>
    <submittedName>
        <fullName evidence="2">Uncharacterized protein</fullName>
    </submittedName>
</protein>
<reference evidence="2" key="1">
    <citation type="submission" date="2020-11" db="EMBL/GenBank/DDBJ databases">
        <authorList>
            <consortium name="DOE Joint Genome Institute"/>
            <person name="Ahrendt S."/>
            <person name="Riley R."/>
            <person name="Andreopoulos W."/>
            <person name="Labutti K."/>
            <person name="Pangilinan J."/>
            <person name="Ruiz-Duenas F.J."/>
            <person name="Barrasa J.M."/>
            <person name="Sanchez-Garcia M."/>
            <person name="Camarero S."/>
            <person name="Miyauchi S."/>
            <person name="Serrano A."/>
            <person name="Linde D."/>
            <person name="Babiker R."/>
            <person name="Drula E."/>
            <person name="Ayuso-Fernandez I."/>
            <person name="Pacheco R."/>
            <person name="Padilla G."/>
            <person name="Ferreira P."/>
            <person name="Barriuso J."/>
            <person name="Kellner H."/>
            <person name="Castanera R."/>
            <person name="Alfaro M."/>
            <person name="Ramirez L."/>
            <person name="Pisabarro A.G."/>
            <person name="Kuo A."/>
            <person name="Tritt A."/>
            <person name="Lipzen A."/>
            <person name="He G."/>
            <person name="Yan M."/>
            <person name="Ng V."/>
            <person name="Cullen D."/>
            <person name="Martin F."/>
            <person name="Rosso M.-N."/>
            <person name="Henrissat B."/>
            <person name="Hibbett D."/>
            <person name="Martinez A.T."/>
            <person name="Grigoriev I.V."/>
        </authorList>
    </citation>
    <scope>NUCLEOTIDE SEQUENCE</scope>
    <source>
        <strain evidence="2">CBS 247.69</strain>
    </source>
</reference>
<feature type="compositionally biased region" description="Basic and acidic residues" evidence="1">
    <location>
        <begin position="206"/>
        <end position="216"/>
    </location>
</feature>
<dbReference type="PANTHER" id="PTHR34693">
    <property type="entry name" value="PROTEIN PAR32"/>
    <property type="match status" value="1"/>
</dbReference>
<dbReference type="Pfam" id="PF12223">
    <property type="entry name" value="DUF3602"/>
    <property type="match status" value="2"/>
</dbReference>
<gene>
    <name evidence="2" type="ORF">BDZ94DRAFT_1282617</name>
</gene>
<proteinExistence type="predicted"/>
<feature type="region of interest" description="Disordered" evidence="1">
    <location>
        <begin position="1"/>
        <end position="137"/>
    </location>
</feature>
<dbReference type="EMBL" id="MU150264">
    <property type="protein sequence ID" value="KAF9463265.1"/>
    <property type="molecule type" value="Genomic_DNA"/>
</dbReference>
<dbReference type="PANTHER" id="PTHR34693:SF1">
    <property type="entry name" value="PROTEIN PAR32"/>
    <property type="match status" value="1"/>
</dbReference>
<sequence length="216" mass="22677">MSADRSQSRGREAFHSSGRGGIGNIRQASASRDARPGGPDDFSTSRGREPVPASTFSTGRGGAGNIRSPSRDINNPLSPDSAKGEQDIIRDHVAANQDAPHSTGRGGVGNITNRSRSRGPSAPAITQVHSTGRGGAGNIIMGDALISEIIDEEERKQYAHPDDAWHSTGRGGLANISVNPPPAVERRTHTRGEYESTGRGGAGNIIRDRSASRPRS</sequence>
<evidence type="ECO:0000313" key="2">
    <source>
        <dbReference type="EMBL" id="KAF9463265.1"/>
    </source>
</evidence>
<dbReference type="Proteomes" id="UP000807353">
    <property type="component" value="Unassembled WGS sequence"/>
</dbReference>
<organism evidence="2 3">
    <name type="scientific">Collybia nuda</name>
    <dbReference type="NCBI Taxonomy" id="64659"/>
    <lineage>
        <taxon>Eukaryota</taxon>
        <taxon>Fungi</taxon>
        <taxon>Dikarya</taxon>
        <taxon>Basidiomycota</taxon>
        <taxon>Agaricomycotina</taxon>
        <taxon>Agaricomycetes</taxon>
        <taxon>Agaricomycetidae</taxon>
        <taxon>Agaricales</taxon>
        <taxon>Tricholomatineae</taxon>
        <taxon>Clitocybaceae</taxon>
        <taxon>Collybia</taxon>
    </lineage>
</organism>
<accession>A0A9P5Y8U1</accession>
<feature type="region of interest" description="Disordered" evidence="1">
    <location>
        <begin position="157"/>
        <end position="216"/>
    </location>
</feature>
<dbReference type="AlphaFoldDB" id="A0A9P5Y8U1"/>
<dbReference type="OrthoDB" id="2537432at2759"/>
<feature type="compositionally biased region" description="Basic and acidic residues" evidence="1">
    <location>
        <begin position="184"/>
        <end position="196"/>
    </location>
</feature>
<evidence type="ECO:0000256" key="1">
    <source>
        <dbReference type="SAM" id="MobiDB-lite"/>
    </source>
</evidence>
<name>A0A9P5Y8U1_9AGAR</name>
<feature type="compositionally biased region" description="Polar residues" evidence="1">
    <location>
        <begin position="67"/>
        <end position="78"/>
    </location>
</feature>
<dbReference type="InterPro" id="IPR022024">
    <property type="entry name" value="DUF3602"/>
</dbReference>
<keyword evidence="3" id="KW-1185">Reference proteome</keyword>
<dbReference type="InterPro" id="IPR053203">
    <property type="entry name" value="Cisplatin_resist-associated"/>
</dbReference>
<evidence type="ECO:0000313" key="3">
    <source>
        <dbReference type="Proteomes" id="UP000807353"/>
    </source>
</evidence>